<feature type="domain" description="BAAT/Acyl-CoA thioester hydrolase C-terminal" evidence="4">
    <location>
        <begin position="236"/>
        <end position="447"/>
    </location>
</feature>
<dbReference type="SUPFAM" id="SSF53474">
    <property type="entry name" value="alpha/beta-Hydrolases"/>
    <property type="match status" value="1"/>
</dbReference>
<organism evidence="5 6">
    <name type="scientific">Cyprinus carpio</name>
    <name type="common">Common carp</name>
    <dbReference type="NCBI Taxonomy" id="7962"/>
    <lineage>
        <taxon>Eukaryota</taxon>
        <taxon>Metazoa</taxon>
        <taxon>Chordata</taxon>
        <taxon>Craniata</taxon>
        <taxon>Vertebrata</taxon>
        <taxon>Euteleostomi</taxon>
        <taxon>Actinopterygii</taxon>
        <taxon>Neopterygii</taxon>
        <taxon>Teleostei</taxon>
        <taxon>Ostariophysi</taxon>
        <taxon>Cypriniformes</taxon>
        <taxon>Cyprinidae</taxon>
        <taxon>Cyprininae</taxon>
        <taxon>Cyprinus</taxon>
    </lineage>
</organism>
<dbReference type="PIRSF" id="PIRSF016521">
    <property type="entry name" value="Acyl-CoA_hydro"/>
    <property type="match status" value="1"/>
</dbReference>
<dbReference type="Ensembl" id="ENSCCRT00015093721.1">
    <property type="protein sequence ID" value="ENSCCRP00015090802.1"/>
    <property type="gene ID" value="ENSCCRG00015036628.1"/>
</dbReference>
<evidence type="ECO:0000259" key="4">
    <source>
        <dbReference type="Pfam" id="PF08840"/>
    </source>
</evidence>
<feature type="active site" description="Charge relay system" evidence="2">
    <location>
        <position position="265"/>
    </location>
</feature>
<dbReference type="Gene3D" id="3.40.50.1820">
    <property type="entry name" value="alpha/beta hydrolase"/>
    <property type="match status" value="1"/>
</dbReference>
<reference evidence="5" key="1">
    <citation type="submission" date="2025-08" db="UniProtKB">
        <authorList>
            <consortium name="Ensembl"/>
        </authorList>
    </citation>
    <scope>IDENTIFICATION</scope>
</reference>
<evidence type="ECO:0000256" key="2">
    <source>
        <dbReference type="PIRSR" id="PIRSR016521-1"/>
    </source>
</evidence>
<evidence type="ECO:0000313" key="5">
    <source>
        <dbReference type="Ensembl" id="ENSCCRP00015090802.1"/>
    </source>
</evidence>
<feature type="active site" description="Charge relay system" evidence="2">
    <location>
        <position position="357"/>
    </location>
</feature>
<dbReference type="GO" id="GO:0047617">
    <property type="term" value="F:fatty acyl-CoA hydrolase activity"/>
    <property type="evidence" value="ECO:0007669"/>
    <property type="project" value="TreeGrafter"/>
</dbReference>
<evidence type="ECO:0000259" key="3">
    <source>
        <dbReference type="Pfam" id="PF04775"/>
    </source>
</evidence>
<dbReference type="FunFam" id="3.40.50.1820:FF:000024">
    <property type="entry name" value="acyl-coenzyme A thioesterase 4"/>
    <property type="match status" value="1"/>
</dbReference>
<accession>A0A8C1Y3P0</accession>
<evidence type="ECO:0000256" key="1">
    <source>
        <dbReference type="ARBA" id="ARBA00006538"/>
    </source>
</evidence>
<dbReference type="Gene3D" id="2.60.40.2240">
    <property type="entry name" value="Acyl-CoA thioester hydrolase/BAAT N-terminal domain"/>
    <property type="match status" value="1"/>
</dbReference>
<dbReference type="Proteomes" id="UP000694700">
    <property type="component" value="Unplaced"/>
</dbReference>
<dbReference type="FunFam" id="2.60.40.2240:FF:000002">
    <property type="entry name" value="Acyl-CoA thioesterase 18"/>
    <property type="match status" value="1"/>
</dbReference>
<dbReference type="InterPro" id="IPR014940">
    <property type="entry name" value="BAAT_C"/>
</dbReference>
<sequence>MTVRYSIAVQTLIGPLSLSAPKMTVSTERGTCPLLIVQPNRALVDEKFQIVIMNLLPNQKVTLHALHQSEDKDFWEAFGHYISDEHGSVTVAKDESLGGTYEGTEQMGLLWSMKPIPGSRSGLRLRKTNVLTPMVIHISVYTGHLSQGFSQQTPLTTRVIERWYVAPGVQRVNIREKGVQGTLFLPPGPGPYPGMLDLWGGGGGLVEYRSGLLASHGFASMALEYLAPEELRTADVDVSYFEKAYQILQNHPKVQKDCIAMLGLSFGSAITLSMAAYSKVIKPQCCVCISGSHVVPVDKSIFEVFEEMKKYIDRVRVNEENQIIHRDIILPIPSDPALKVDVGRIKCPLLLVNAGDDQSWASVESAEDMVMMMEKAGNRHLLTVLTYPGAGHLIEPPYSPHFRATNFILQDIKEKVVMLWGGKTKPHAYAQEDAWEKILAFLWQHLYFSSNFTVKAKL</sequence>
<dbReference type="AlphaFoldDB" id="A0A8C1Y3P0"/>
<dbReference type="PANTHER" id="PTHR10824:SF36">
    <property type="entry name" value="ACYL-COA THIOESTERASE 17-RELATED"/>
    <property type="match status" value="1"/>
</dbReference>
<dbReference type="Pfam" id="PF08840">
    <property type="entry name" value="BAAT_C"/>
    <property type="match status" value="1"/>
</dbReference>
<name>A0A8C1Y3P0_CYPCA</name>
<dbReference type="GO" id="GO:0006637">
    <property type="term" value="P:acyl-CoA metabolic process"/>
    <property type="evidence" value="ECO:0007669"/>
    <property type="project" value="InterPro"/>
</dbReference>
<dbReference type="GO" id="GO:0006631">
    <property type="term" value="P:fatty acid metabolic process"/>
    <property type="evidence" value="ECO:0007669"/>
    <property type="project" value="TreeGrafter"/>
</dbReference>
<protein>
    <submittedName>
        <fullName evidence="5">Uncharacterized protein</fullName>
    </submittedName>
</protein>
<comment type="similarity">
    <text evidence="1">Belongs to the C/M/P thioester hydrolase family.</text>
</comment>
<dbReference type="InterPro" id="IPR042490">
    <property type="entry name" value="Thio_Ohase/BAAT_N"/>
</dbReference>
<feature type="active site" description="Charge relay system" evidence="2">
    <location>
        <position position="392"/>
    </location>
</feature>
<proteinExistence type="inferred from homology"/>
<evidence type="ECO:0000313" key="6">
    <source>
        <dbReference type="Proteomes" id="UP000694700"/>
    </source>
</evidence>
<dbReference type="PANTHER" id="PTHR10824">
    <property type="entry name" value="ACYL-COENZYME A THIOESTERASE-RELATED"/>
    <property type="match status" value="1"/>
</dbReference>
<dbReference type="Pfam" id="PF04775">
    <property type="entry name" value="Bile_Hydr_Trans"/>
    <property type="match status" value="1"/>
</dbReference>
<dbReference type="InterPro" id="IPR029058">
    <property type="entry name" value="AB_hydrolase_fold"/>
</dbReference>
<dbReference type="InterPro" id="IPR016662">
    <property type="entry name" value="Acyl-CoA_thioEstase_long-chain"/>
</dbReference>
<dbReference type="InterPro" id="IPR006862">
    <property type="entry name" value="Thio_Ohase/aa_AcTrfase"/>
</dbReference>
<feature type="domain" description="Acyl-CoA thioester hydrolase/bile acid-CoA amino acid N-acetyltransferase" evidence="3">
    <location>
        <begin position="45"/>
        <end position="176"/>
    </location>
</feature>